<keyword evidence="3" id="KW-1185">Reference proteome</keyword>
<evidence type="ECO:0000313" key="2">
    <source>
        <dbReference type="EMBL" id="AAF05137.1"/>
    </source>
</evidence>
<dbReference type="GeneID" id="1442257"/>
<accession>Q9PZ20</accession>
<dbReference type="InterPro" id="IPR036869">
    <property type="entry name" value="J_dom_sf"/>
</dbReference>
<evidence type="ECO:0000256" key="1">
    <source>
        <dbReference type="SAM" id="MobiDB-lite"/>
    </source>
</evidence>
<feature type="region of interest" description="Disordered" evidence="1">
    <location>
        <begin position="185"/>
        <end position="219"/>
    </location>
</feature>
<dbReference type="EMBL" id="AF162221">
    <property type="protein sequence ID" value="AAF05137.1"/>
    <property type="molecule type" value="Genomic_DNA"/>
</dbReference>
<dbReference type="RefSeq" id="NP_059171.1">
    <property type="nucleotide sequence ID" value="NC_002331.1"/>
</dbReference>
<dbReference type="KEGG" id="vg:1442257"/>
<proteinExistence type="predicted"/>
<organismHost>
    <name type="scientific">Xestia</name>
    <dbReference type="NCBI Taxonomy" id="320016"/>
</organismHost>
<sequence length="350" mass="40203">MQDPPLQNIKHIRKCYDNLMKIDEVELKQKGICPLHNTRNMFVLLYMFKTKIGELVQHVLTLERAVNSRIIAYTKINRAYIQQQVKFFGMVMYLYNKKSKMAIRPDKSFACSDTYKHCLHGKYYTIKFVCDDSKFYKYACKTTKPKYLSVLDHLGTAHKANATSEEEPDFFTEFKAFFNKYRNKSNGTSSSSGTNSSSNTSTSTSGTNSSSNTSTSDTTGQTFFDSQSFDFGNIFSSSSSSTSDANDLFPKRSGGQYSFTKPSVPFPSYKFCYGFEQESHYSVLTDNQHLFDKEDLQFIQHSVDDNQTYTKPQLRRLLLKYHPDKNPVYSKVSAVLINKCRNMLKKCIVM</sequence>
<protein>
    <submittedName>
        <fullName evidence="2">ORF23</fullName>
    </submittedName>
</protein>
<organism evidence="2 3">
    <name type="scientific">Xestia c-nigrum granulosis virus</name>
    <name type="common">XnGV</name>
    <name type="synonym">Xestia c-nigrum granulovirus</name>
    <dbReference type="NCBI Taxonomy" id="51677"/>
    <lineage>
        <taxon>Viruses</taxon>
        <taxon>Viruses incertae sedis</taxon>
        <taxon>Naldaviricetes</taxon>
        <taxon>Lefavirales</taxon>
        <taxon>Baculoviridae</taxon>
        <taxon>Betabaculovirus</taxon>
        <taxon>Betabaculovirus xecnigri</taxon>
    </lineage>
</organism>
<name>Q9PZ20_GVXN</name>
<dbReference type="Proteomes" id="UP000202921">
    <property type="component" value="Segment"/>
</dbReference>
<evidence type="ECO:0000313" key="3">
    <source>
        <dbReference type="Proteomes" id="UP000202921"/>
    </source>
</evidence>
<reference evidence="2 3" key="1">
    <citation type="journal article" date="1999" name="Virology">
        <title>Sequence analysis of the Xestia c-nigrum granulovirus genome.</title>
        <authorList>
            <person name="Hayakawa T."/>
            <person name="Ko R."/>
            <person name="Okano K."/>
            <person name="Seong S.I."/>
            <person name="Goto C."/>
            <person name="Maeda S."/>
        </authorList>
    </citation>
    <scope>NUCLEOTIDE SEQUENCE [LARGE SCALE GENOMIC DNA]</scope>
</reference>
<gene>
    <name evidence="2" type="primary">ORF23</name>
</gene>
<dbReference type="SUPFAM" id="SSF46565">
    <property type="entry name" value="Chaperone J-domain"/>
    <property type="match status" value="1"/>
</dbReference>